<evidence type="ECO:0000313" key="7">
    <source>
        <dbReference type="Proteomes" id="UP000199558"/>
    </source>
</evidence>
<organism evidence="6 7">
    <name type="scientific">Micromonospora sediminicola</name>
    <dbReference type="NCBI Taxonomy" id="946078"/>
    <lineage>
        <taxon>Bacteria</taxon>
        <taxon>Bacillati</taxon>
        <taxon>Actinomycetota</taxon>
        <taxon>Actinomycetes</taxon>
        <taxon>Micromonosporales</taxon>
        <taxon>Micromonosporaceae</taxon>
        <taxon>Micromonospora</taxon>
    </lineage>
</organism>
<dbReference type="SMART" id="SM00354">
    <property type="entry name" value="HTH_LACI"/>
    <property type="match status" value="1"/>
</dbReference>
<protein>
    <submittedName>
        <fullName evidence="6">Transcriptional regulator, LacI family</fullName>
    </submittedName>
</protein>
<proteinExistence type="predicted"/>
<dbReference type="EMBL" id="FLRH01000003">
    <property type="protein sequence ID" value="SBT66014.1"/>
    <property type="molecule type" value="Genomic_DNA"/>
</dbReference>
<dbReference type="InterPro" id="IPR010982">
    <property type="entry name" value="Lambda_DNA-bd_dom_sf"/>
</dbReference>
<sequence length="389" mass="41238">MGPWTIPWHSAAGARTRDGRCRSGGNGWRRLSPPGPVRSRSTGFGHRGLSESEVAVRGPAMTDVARLAGVSHQTVSRVLNGHPNVREQTRLRVQAAITELGYRPNRAARALVTGRSQVIGVVAQNTTLYGPASLLAALEQTAAEAGFAVSVGSVSDLDHRSISAAVERHLAHRVAGIVVIAPVESAGEALERLPQDVPLVTVDGDPRRPIPLVTVDQVAGARAATQHLLDAGHRTVWHVSGPSDWFDSAGRIEGWREALQLAGAEIPPLVPADWSAAAGYRSGQMLARMPEVTAVFTANDHLALGVLRALHEHGRRVPDDISVVGFDDVPEAAYFIPPLTTVRPDFAAVAGASLDLLLAQIESAGVGPLRQTIAPTLIPRRSVGPPPRR</sequence>
<dbReference type="Gene3D" id="3.40.50.2300">
    <property type="match status" value="2"/>
</dbReference>
<evidence type="ECO:0000256" key="4">
    <source>
        <dbReference type="SAM" id="MobiDB-lite"/>
    </source>
</evidence>
<dbReference type="Pfam" id="PF13377">
    <property type="entry name" value="Peripla_BP_3"/>
    <property type="match status" value="1"/>
</dbReference>
<dbReference type="GO" id="GO:0000976">
    <property type="term" value="F:transcription cis-regulatory region binding"/>
    <property type="evidence" value="ECO:0007669"/>
    <property type="project" value="TreeGrafter"/>
</dbReference>
<dbReference type="SUPFAM" id="SSF53822">
    <property type="entry name" value="Periplasmic binding protein-like I"/>
    <property type="match status" value="1"/>
</dbReference>
<dbReference type="InterPro" id="IPR028082">
    <property type="entry name" value="Peripla_BP_I"/>
</dbReference>
<dbReference type="PROSITE" id="PS50932">
    <property type="entry name" value="HTH_LACI_2"/>
    <property type="match status" value="1"/>
</dbReference>
<evidence type="ECO:0000256" key="1">
    <source>
        <dbReference type="ARBA" id="ARBA00023015"/>
    </source>
</evidence>
<accession>A0A1A9BAL0</accession>
<feature type="domain" description="HTH lacI-type" evidence="5">
    <location>
        <begin position="59"/>
        <end position="113"/>
    </location>
</feature>
<keyword evidence="7" id="KW-1185">Reference proteome</keyword>
<evidence type="ECO:0000313" key="6">
    <source>
        <dbReference type="EMBL" id="SBT66014.1"/>
    </source>
</evidence>
<dbReference type="STRING" id="946078.GA0070622_3031"/>
<evidence type="ECO:0000259" key="5">
    <source>
        <dbReference type="PROSITE" id="PS50932"/>
    </source>
</evidence>
<dbReference type="PANTHER" id="PTHR30146:SF109">
    <property type="entry name" value="HTH-TYPE TRANSCRIPTIONAL REGULATOR GALS"/>
    <property type="match status" value="1"/>
</dbReference>
<dbReference type="Gene3D" id="1.10.260.40">
    <property type="entry name" value="lambda repressor-like DNA-binding domains"/>
    <property type="match status" value="1"/>
</dbReference>
<dbReference type="CDD" id="cd01392">
    <property type="entry name" value="HTH_LacI"/>
    <property type="match status" value="1"/>
</dbReference>
<keyword evidence="2" id="KW-0238">DNA-binding</keyword>
<feature type="region of interest" description="Disordered" evidence="4">
    <location>
        <begin position="1"/>
        <end position="51"/>
    </location>
</feature>
<dbReference type="PROSITE" id="PS00356">
    <property type="entry name" value="HTH_LACI_1"/>
    <property type="match status" value="1"/>
</dbReference>
<evidence type="ECO:0000256" key="3">
    <source>
        <dbReference type="ARBA" id="ARBA00023163"/>
    </source>
</evidence>
<name>A0A1A9BAL0_9ACTN</name>
<keyword evidence="3" id="KW-0804">Transcription</keyword>
<dbReference type="AlphaFoldDB" id="A0A1A9BAL0"/>
<keyword evidence="1" id="KW-0805">Transcription regulation</keyword>
<dbReference type="CDD" id="cd01574">
    <property type="entry name" value="PBP1_LacI"/>
    <property type="match status" value="1"/>
</dbReference>
<dbReference type="InterPro" id="IPR046335">
    <property type="entry name" value="LacI/GalR-like_sensor"/>
</dbReference>
<reference evidence="7" key="1">
    <citation type="submission" date="2016-06" db="EMBL/GenBank/DDBJ databases">
        <authorList>
            <person name="Varghese N."/>
            <person name="Submissions Spin"/>
        </authorList>
    </citation>
    <scope>NUCLEOTIDE SEQUENCE [LARGE SCALE GENOMIC DNA]</scope>
    <source>
        <strain evidence="7">DSM 45794</strain>
    </source>
</reference>
<dbReference type="SUPFAM" id="SSF47413">
    <property type="entry name" value="lambda repressor-like DNA-binding domains"/>
    <property type="match status" value="1"/>
</dbReference>
<dbReference type="GO" id="GO:0003700">
    <property type="term" value="F:DNA-binding transcription factor activity"/>
    <property type="evidence" value="ECO:0007669"/>
    <property type="project" value="TreeGrafter"/>
</dbReference>
<dbReference type="InterPro" id="IPR000843">
    <property type="entry name" value="HTH_LacI"/>
</dbReference>
<dbReference type="Proteomes" id="UP000199558">
    <property type="component" value="Unassembled WGS sequence"/>
</dbReference>
<gene>
    <name evidence="6" type="ORF">GA0070622_3031</name>
</gene>
<dbReference type="Pfam" id="PF00356">
    <property type="entry name" value="LacI"/>
    <property type="match status" value="1"/>
</dbReference>
<evidence type="ECO:0000256" key="2">
    <source>
        <dbReference type="ARBA" id="ARBA00023125"/>
    </source>
</evidence>
<dbReference type="PANTHER" id="PTHR30146">
    <property type="entry name" value="LACI-RELATED TRANSCRIPTIONAL REPRESSOR"/>
    <property type="match status" value="1"/>
</dbReference>